<protein>
    <submittedName>
        <fullName evidence="1">Uncharacterized protein</fullName>
    </submittedName>
</protein>
<gene>
    <name evidence="1" type="ORF">OS493_014594</name>
</gene>
<dbReference type="AlphaFoldDB" id="A0A9W9YQ21"/>
<evidence type="ECO:0000313" key="2">
    <source>
        <dbReference type="Proteomes" id="UP001163046"/>
    </source>
</evidence>
<reference evidence="1" key="1">
    <citation type="submission" date="2023-01" db="EMBL/GenBank/DDBJ databases">
        <title>Genome assembly of the deep-sea coral Lophelia pertusa.</title>
        <authorList>
            <person name="Herrera S."/>
            <person name="Cordes E."/>
        </authorList>
    </citation>
    <scope>NUCLEOTIDE SEQUENCE</scope>
    <source>
        <strain evidence="1">USNM1676648</strain>
        <tissue evidence="1">Polyp</tissue>
    </source>
</reference>
<proteinExistence type="predicted"/>
<comment type="caution">
    <text evidence="1">The sequence shown here is derived from an EMBL/GenBank/DDBJ whole genome shotgun (WGS) entry which is preliminary data.</text>
</comment>
<accession>A0A9W9YQ21</accession>
<dbReference type="EMBL" id="MU827308">
    <property type="protein sequence ID" value="KAJ7361947.1"/>
    <property type="molecule type" value="Genomic_DNA"/>
</dbReference>
<name>A0A9W9YQ21_9CNID</name>
<sequence>MFGASCCSKVTKNLKKRFTLSEAEDFYGVDYFEMQVLPSTPSTPPTPTSDHLPSQLGMSPIFGYSPSAKKSKLQKKAAIGDVIPRLISLFKL</sequence>
<keyword evidence="2" id="KW-1185">Reference proteome</keyword>
<dbReference type="Proteomes" id="UP001163046">
    <property type="component" value="Unassembled WGS sequence"/>
</dbReference>
<organism evidence="1 2">
    <name type="scientific">Desmophyllum pertusum</name>
    <dbReference type="NCBI Taxonomy" id="174260"/>
    <lineage>
        <taxon>Eukaryota</taxon>
        <taxon>Metazoa</taxon>
        <taxon>Cnidaria</taxon>
        <taxon>Anthozoa</taxon>
        <taxon>Hexacorallia</taxon>
        <taxon>Scleractinia</taxon>
        <taxon>Caryophylliina</taxon>
        <taxon>Caryophylliidae</taxon>
        <taxon>Desmophyllum</taxon>
    </lineage>
</organism>
<evidence type="ECO:0000313" key="1">
    <source>
        <dbReference type="EMBL" id="KAJ7361947.1"/>
    </source>
</evidence>